<sequence length="638" mass="73636">MTLPFERTLKGGIRELSILAYVILLQLIVHNAVFFLLLSCSVVVYLPLVAPWSAILAVIPPTIFIVIHLVLFWEYLMANPLAEESALYRWAGLGLLRYTSPTLRLYRYMQSIGIIRYRLSALPPEIWERILTMALKSPAILGCIYNPPEDILSIIKHQMFQFYDDSTFAIRFQLNLAYDFYTGRDEEHPYGTYRRHCTRLSLVCSMWADIVRRQQRLWSCGKYGDGVYPLTQRLDFIIDNRSCTWLEDLLRRRHDTKSHPHQWDNLRVLALYQKIRTNPTDTSSHLSLISESLPSLFPKLRSLSYVTEYGTLNHITPFPNLYCLHLRLRSIKYVNDVRFERLRILTLECVELDLRGWQCPQLEHCAFLVRDGENREPSLVFPPGGHIYTPSRILSLIISGQQITLSSEFWRTYSSLVHLAVSSSSLMGSADSPPSSHPFSHLSILNIMFSDHTAVPFLSLLDSQHSLKSISLPTPHPTCWGPYIEEWIAFYRKACRLGIVKPPSPRGNHRFGWGNQKLSLWLPTSQPEAKWPPEPRLVETWATRLVSSCKAHLEHGLPNTITHESIHGYIMIGALSGLGSLGFIALNKAYRWNTDVLSEVIWWQIAVIFIASFTRIGVLMWRSRRNRRRQSRVPNLVR</sequence>
<name>G4TNN6_SERID</name>
<feature type="transmembrane region" description="Helical" evidence="1">
    <location>
        <begin position="21"/>
        <end position="46"/>
    </location>
</feature>
<evidence type="ECO:0000313" key="2">
    <source>
        <dbReference type="EMBL" id="CCA72929.1"/>
    </source>
</evidence>
<dbReference type="InParanoid" id="G4TNN6"/>
<reference evidence="2 3" key="1">
    <citation type="journal article" date="2011" name="PLoS Pathog.">
        <title>Endophytic Life Strategies Decoded by Genome and Transcriptome Analyses of the Mutualistic Root Symbiont Piriformospora indica.</title>
        <authorList>
            <person name="Zuccaro A."/>
            <person name="Lahrmann U."/>
            <person name="Guldener U."/>
            <person name="Langen G."/>
            <person name="Pfiffi S."/>
            <person name="Biedenkopf D."/>
            <person name="Wong P."/>
            <person name="Samans B."/>
            <person name="Grimm C."/>
            <person name="Basiewicz M."/>
            <person name="Murat C."/>
            <person name="Martin F."/>
            <person name="Kogel K.H."/>
        </authorList>
    </citation>
    <scope>NUCLEOTIDE SEQUENCE [LARGE SCALE GENOMIC DNA]</scope>
    <source>
        <strain evidence="2 3">DSM 11827</strain>
    </source>
</reference>
<dbReference type="EMBL" id="CAFZ01000191">
    <property type="protein sequence ID" value="CCA72929.1"/>
    <property type="molecule type" value="Genomic_DNA"/>
</dbReference>
<protein>
    <submittedName>
        <fullName evidence="2">Uncharacterized protein</fullName>
    </submittedName>
</protein>
<gene>
    <name evidence="2" type="ORF">PIIN_06865</name>
</gene>
<feature type="transmembrane region" description="Helical" evidence="1">
    <location>
        <begin position="52"/>
        <end position="73"/>
    </location>
</feature>
<keyword evidence="3" id="KW-1185">Reference proteome</keyword>
<keyword evidence="1" id="KW-1133">Transmembrane helix</keyword>
<dbReference type="OrthoDB" id="3273780at2759"/>
<dbReference type="AlphaFoldDB" id="G4TNN6"/>
<evidence type="ECO:0000256" key="1">
    <source>
        <dbReference type="SAM" id="Phobius"/>
    </source>
</evidence>
<feature type="transmembrane region" description="Helical" evidence="1">
    <location>
        <begin position="601"/>
        <end position="621"/>
    </location>
</feature>
<dbReference type="Proteomes" id="UP000007148">
    <property type="component" value="Unassembled WGS sequence"/>
</dbReference>
<dbReference type="HOGENOM" id="CLU_429002_0_0_1"/>
<keyword evidence="1" id="KW-0472">Membrane</keyword>
<feature type="transmembrane region" description="Helical" evidence="1">
    <location>
        <begin position="566"/>
        <end position="586"/>
    </location>
</feature>
<organism evidence="2 3">
    <name type="scientific">Serendipita indica (strain DSM 11827)</name>
    <name type="common">Root endophyte fungus</name>
    <name type="synonym">Piriformospora indica</name>
    <dbReference type="NCBI Taxonomy" id="1109443"/>
    <lineage>
        <taxon>Eukaryota</taxon>
        <taxon>Fungi</taxon>
        <taxon>Dikarya</taxon>
        <taxon>Basidiomycota</taxon>
        <taxon>Agaricomycotina</taxon>
        <taxon>Agaricomycetes</taxon>
        <taxon>Sebacinales</taxon>
        <taxon>Serendipitaceae</taxon>
        <taxon>Serendipita</taxon>
    </lineage>
</organism>
<evidence type="ECO:0000313" key="3">
    <source>
        <dbReference type="Proteomes" id="UP000007148"/>
    </source>
</evidence>
<proteinExistence type="predicted"/>
<keyword evidence="1" id="KW-0812">Transmembrane</keyword>
<accession>G4TNN6</accession>
<comment type="caution">
    <text evidence="2">The sequence shown here is derived from an EMBL/GenBank/DDBJ whole genome shotgun (WGS) entry which is preliminary data.</text>
</comment>